<evidence type="ECO:0000259" key="1">
    <source>
        <dbReference type="Pfam" id="PF07791"/>
    </source>
</evidence>
<name>A0A396Z2L9_9LEPT</name>
<gene>
    <name evidence="2" type="ORF">DLM75_14415</name>
</gene>
<reference evidence="3" key="1">
    <citation type="submission" date="2018-05" db="EMBL/GenBank/DDBJ databases">
        <title>Leptospira yasudae sp. nov. and Leptospira stimsonii sp. nov., two pathogenic species of the genus Leptospira isolated from environmental sources.</title>
        <authorList>
            <person name="Casanovas-Massana A."/>
            <person name="Hamond C."/>
            <person name="Santos L.A."/>
            <person name="Hacker K.P."/>
            <person name="Balassiano I."/>
            <person name="Medeiros M.A."/>
            <person name="Reis M.G."/>
            <person name="Ko A.I."/>
            <person name="Wunder E.A."/>
        </authorList>
    </citation>
    <scope>NUCLEOTIDE SEQUENCE [LARGE SCALE GENOMIC DNA]</scope>
    <source>
        <strain evidence="3">Yale</strain>
    </source>
</reference>
<accession>A0A396Z2L9</accession>
<comment type="caution">
    <text evidence="2">The sequence shown here is derived from an EMBL/GenBank/DDBJ whole genome shotgun (WGS) entry which is preliminary data.</text>
</comment>
<feature type="domain" description="Immunity MXAN-0049 protein" evidence="1">
    <location>
        <begin position="99"/>
        <end position="176"/>
    </location>
</feature>
<sequence length="182" mass="20859">MNFYRLWPKNGFEWVNAVNPDDYEYFHELRGEPFAGEWKPIEVRRVKADENKPARISDFPWLGGHALILRDSAIRALSTFLLKDGELLSLVCDDGTPLYIFNSRLVDALNYDLSSVTYFPGTNRIMHLADVVLIEERLQTVDIFRLPHRASPTFVSQAVREAVVAADLKGLDFEECLVLNRS</sequence>
<evidence type="ECO:0000313" key="3">
    <source>
        <dbReference type="Proteomes" id="UP000265798"/>
    </source>
</evidence>
<organism evidence="2 3">
    <name type="scientific">Leptospira stimsonii</name>
    <dbReference type="NCBI Taxonomy" id="2202203"/>
    <lineage>
        <taxon>Bacteria</taxon>
        <taxon>Pseudomonadati</taxon>
        <taxon>Spirochaetota</taxon>
        <taxon>Spirochaetia</taxon>
        <taxon>Leptospirales</taxon>
        <taxon>Leptospiraceae</taxon>
        <taxon>Leptospira</taxon>
    </lineage>
</organism>
<dbReference type="Pfam" id="PF07791">
    <property type="entry name" value="Imm11"/>
    <property type="match status" value="1"/>
</dbReference>
<dbReference type="Proteomes" id="UP000265798">
    <property type="component" value="Unassembled WGS sequence"/>
</dbReference>
<dbReference type="InterPro" id="IPR012433">
    <property type="entry name" value="Imm11"/>
</dbReference>
<dbReference type="OrthoDB" id="1075678at2"/>
<proteinExistence type="predicted"/>
<dbReference type="RefSeq" id="WP_118969220.1">
    <property type="nucleotide sequence ID" value="NZ_QHCT01000004.1"/>
</dbReference>
<evidence type="ECO:0000313" key="2">
    <source>
        <dbReference type="EMBL" id="RHX89055.1"/>
    </source>
</evidence>
<dbReference type="AlphaFoldDB" id="A0A396Z2L9"/>
<protein>
    <recommendedName>
        <fullName evidence="1">Immunity MXAN-0049 protein domain-containing protein</fullName>
    </recommendedName>
</protein>
<dbReference type="EMBL" id="QHCT01000004">
    <property type="protein sequence ID" value="RHX89055.1"/>
    <property type="molecule type" value="Genomic_DNA"/>
</dbReference>